<gene>
    <name evidence="9" type="ORF">HGP29_25800</name>
</gene>
<dbReference type="CDD" id="cd00082">
    <property type="entry name" value="HisKA"/>
    <property type="match status" value="1"/>
</dbReference>
<dbReference type="InterPro" id="IPR004358">
    <property type="entry name" value="Sig_transdc_His_kin-like_C"/>
</dbReference>
<dbReference type="SMART" id="SM00388">
    <property type="entry name" value="HisKA"/>
    <property type="match status" value="1"/>
</dbReference>
<name>A0A7X8SQR5_9BACT</name>
<evidence type="ECO:0000313" key="9">
    <source>
        <dbReference type="EMBL" id="NLR94645.1"/>
    </source>
</evidence>
<keyword evidence="4" id="KW-0808">Transferase</keyword>
<dbReference type="Pfam" id="PF13426">
    <property type="entry name" value="PAS_9"/>
    <property type="match status" value="2"/>
</dbReference>
<dbReference type="InterPro" id="IPR035965">
    <property type="entry name" value="PAS-like_dom_sf"/>
</dbReference>
<keyword evidence="3" id="KW-0597">Phosphoprotein</keyword>
<dbReference type="Pfam" id="PF02518">
    <property type="entry name" value="HATPase_c"/>
    <property type="match status" value="1"/>
</dbReference>
<dbReference type="Gene3D" id="3.30.565.10">
    <property type="entry name" value="Histidine kinase-like ATPase, C-terminal domain"/>
    <property type="match status" value="1"/>
</dbReference>
<feature type="domain" description="PAC" evidence="8">
    <location>
        <begin position="188"/>
        <end position="240"/>
    </location>
</feature>
<dbReference type="EMBL" id="JABAIL010000014">
    <property type="protein sequence ID" value="NLR94645.1"/>
    <property type="molecule type" value="Genomic_DNA"/>
</dbReference>
<accession>A0A7X8SQR5</accession>
<dbReference type="InterPro" id="IPR036097">
    <property type="entry name" value="HisK_dim/P_sf"/>
</dbReference>
<dbReference type="PROSITE" id="PS50109">
    <property type="entry name" value="HIS_KIN"/>
    <property type="match status" value="1"/>
</dbReference>
<reference evidence="9 10" key="1">
    <citation type="submission" date="2020-04" db="EMBL/GenBank/DDBJ databases">
        <title>Flammeovirga sp. SR4, a novel species isolated from seawater.</title>
        <authorList>
            <person name="Wang X."/>
        </authorList>
    </citation>
    <scope>NUCLEOTIDE SEQUENCE [LARGE SCALE GENOMIC DNA]</scope>
    <source>
        <strain evidence="9 10">SR4</strain>
    </source>
</reference>
<dbReference type="PANTHER" id="PTHR43304:SF1">
    <property type="entry name" value="PAC DOMAIN-CONTAINING PROTEIN"/>
    <property type="match status" value="1"/>
</dbReference>
<dbReference type="PANTHER" id="PTHR43304">
    <property type="entry name" value="PHYTOCHROME-LIKE PROTEIN CPH1"/>
    <property type="match status" value="1"/>
</dbReference>
<dbReference type="Pfam" id="PF00512">
    <property type="entry name" value="HisKA"/>
    <property type="match status" value="1"/>
</dbReference>
<dbReference type="PRINTS" id="PR00344">
    <property type="entry name" value="BCTRLSENSOR"/>
</dbReference>
<comment type="catalytic activity">
    <reaction evidence="1">
        <text>ATP + protein L-histidine = ADP + protein N-phospho-L-histidine.</text>
        <dbReference type="EC" id="2.7.13.3"/>
    </reaction>
</comment>
<dbReference type="InterPro" id="IPR001610">
    <property type="entry name" value="PAC"/>
</dbReference>
<feature type="domain" description="PAS" evidence="7">
    <location>
        <begin position="234"/>
        <end position="304"/>
    </location>
</feature>
<dbReference type="Gene3D" id="3.30.450.20">
    <property type="entry name" value="PAS domain"/>
    <property type="match status" value="6"/>
</dbReference>
<feature type="domain" description="PAC" evidence="8">
    <location>
        <begin position="690"/>
        <end position="740"/>
    </location>
</feature>
<dbReference type="SMART" id="SM00387">
    <property type="entry name" value="HATPase_c"/>
    <property type="match status" value="1"/>
</dbReference>
<dbReference type="InterPro" id="IPR000014">
    <property type="entry name" value="PAS"/>
</dbReference>
<dbReference type="InterPro" id="IPR013767">
    <property type="entry name" value="PAS_fold"/>
</dbReference>
<dbReference type="EC" id="2.7.13.3" evidence="2"/>
<dbReference type="SMART" id="SM00091">
    <property type="entry name" value="PAS"/>
    <property type="match status" value="3"/>
</dbReference>
<evidence type="ECO:0000256" key="2">
    <source>
        <dbReference type="ARBA" id="ARBA00012438"/>
    </source>
</evidence>
<dbReference type="InterPro" id="IPR000700">
    <property type="entry name" value="PAS-assoc_C"/>
</dbReference>
<dbReference type="Gene3D" id="1.10.287.130">
    <property type="match status" value="1"/>
</dbReference>
<evidence type="ECO:0000313" key="10">
    <source>
        <dbReference type="Proteomes" id="UP000585050"/>
    </source>
</evidence>
<dbReference type="PROSITE" id="PS50113">
    <property type="entry name" value="PAC"/>
    <property type="match status" value="3"/>
</dbReference>
<evidence type="ECO:0000256" key="4">
    <source>
        <dbReference type="ARBA" id="ARBA00022679"/>
    </source>
</evidence>
<feature type="domain" description="PAC" evidence="8">
    <location>
        <begin position="559"/>
        <end position="614"/>
    </location>
</feature>
<keyword evidence="5" id="KW-0418">Kinase</keyword>
<sequence>MFKPSLLSNIDKDNTIPFLQIQKKDFLLLNENKAAIFLFDITDEHLKYNSFFDLCPIEWKGVFLGSFNELEIGQKVKKELYDQEGNRSTIIIEDAIEGYFIYPDIFEKNQLSHFPQNAIIQLLIKDSRDAIALVSQENKFIDYNSAMVNLLERLVPNEIGLLNQYRALYNRSKRVKTGINSALNGETYTTEVAYYTKDDDSVYVKTIYQPIFNEANQVYACLVRCKDVTARNSVEDMFSLMLNSGNTGYILVDQYSKICKVNKHLADLLQYSQEELIGVSFLEYVHSSIREHVKKEFHQIVSSDLKTSINEKTFLDINRKDGESLLFELDVKRVILGNHSFGMFVTLKNITQKERNSHILREMQRLIKACGWVYDRFSKKMLVTEEVSQVVGVSKEFVEKNPSFLLSMCDNKSRKEAMVILRNAYKKQDDFDLELCIRLKYKGEQWVRLTGRPIIRHNKVVGLYGGLQDISQQKNALTQLKRHEAYMKEIQRVTKVGNWVYEVDEQRYYWSDYLFNMLGAAGTEKQIPSLRHQFKYIYNSYKFPLMEAVKQLSIHHQPIDLDVRCNNCMKEISGIEYLNIQARPIFNKKGKLLRFVGAVTDITDRKLEEESNKSKKIWLKSMINAARDSFIAEYSGRVANYNRGLQKLLGYNNFFDLRGSVIIDFFHKEDQRKVIVYRQQCRRGDISAPQKIEVRMKRRDGVYVNVELSANLAKIKGRLYTIFNAHDISKRKEYEEGLLEKNHELEVTNKELDRFLYSTTHDLKGPITSIKGLLNLANKETADTVKQTYLPMMDKNVDRILDLIKDFGEFLRNNRNKVEPKSVSLKDELKSIIATHQFSMLPQQKLNIEVKMNRGFNTDKNRIRSILTNLFTNSIKYFDVDKENHFLNIKIYPEKKGIMIAFEDNGEGIGKNDQSKVFDMFYRASETGDGTGLGLFIVKEAVEVLKGTISLESIKGKGTVVKVYVPEFI</sequence>
<dbReference type="InterPro" id="IPR005467">
    <property type="entry name" value="His_kinase_dom"/>
</dbReference>
<dbReference type="NCBIfam" id="TIGR00229">
    <property type="entry name" value="sensory_box"/>
    <property type="match status" value="2"/>
</dbReference>
<proteinExistence type="predicted"/>
<dbReference type="SUPFAM" id="SSF55874">
    <property type="entry name" value="ATPase domain of HSP90 chaperone/DNA topoisomerase II/histidine kinase"/>
    <property type="match status" value="1"/>
</dbReference>
<evidence type="ECO:0000256" key="1">
    <source>
        <dbReference type="ARBA" id="ARBA00000085"/>
    </source>
</evidence>
<dbReference type="RefSeq" id="WP_168885355.1">
    <property type="nucleotide sequence ID" value="NZ_JABAIL010000014.1"/>
</dbReference>
<dbReference type="CDD" id="cd00075">
    <property type="entry name" value="HATPase"/>
    <property type="match status" value="1"/>
</dbReference>
<evidence type="ECO:0000259" key="6">
    <source>
        <dbReference type="PROSITE" id="PS50109"/>
    </source>
</evidence>
<dbReference type="InterPro" id="IPR036890">
    <property type="entry name" value="HATPase_C_sf"/>
</dbReference>
<dbReference type="CDD" id="cd00130">
    <property type="entry name" value="PAS"/>
    <property type="match status" value="2"/>
</dbReference>
<dbReference type="Pfam" id="PF00989">
    <property type="entry name" value="PAS"/>
    <property type="match status" value="1"/>
</dbReference>
<dbReference type="SUPFAM" id="SSF47384">
    <property type="entry name" value="Homodimeric domain of signal transducing histidine kinase"/>
    <property type="match status" value="1"/>
</dbReference>
<dbReference type="PROSITE" id="PS50112">
    <property type="entry name" value="PAS"/>
    <property type="match status" value="1"/>
</dbReference>
<dbReference type="Proteomes" id="UP000585050">
    <property type="component" value="Unassembled WGS sequence"/>
</dbReference>
<protein>
    <recommendedName>
        <fullName evidence="2">histidine kinase</fullName>
        <ecNumber evidence="2">2.7.13.3</ecNumber>
    </recommendedName>
</protein>
<dbReference type="InterPro" id="IPR003594">
    <property type="entry name" value="HATPase_dom"/>
</dbReference>
<dbReference type="InterPro" id="IPR052162">
    <property type="entry name" value="Sensor_kinase/Photoreceptor"/>
</dbReference>
<dbReference type="SUPFAM" id="SSF55785">
    <property type="entry name" value="PYP-like sensor domain (PAS domain)"/>
    <property type="match status" value="5"/>
</dbReference>
<dbReference type="GO" id="GO:0006355">
    <property type="term" value="P:regulation of DNA-templated transcription"/>
    <property type="evidence" value="ECO:0007669"/>
    <property type="project" value="InterPro"/>
</dbReference>
<evidence type="ECO:0000259" key="7">
    <source>
        <dbReference type="PROSITE" id="PS50112"/>
    </source>
</evidence>
<evidence type="ECO:0000259" key="8">
    <source>
        <dbReference type="PROSITE" id="PS50113"/>
    </source>
</evidence>
<evidence type="ECO:0000256" key="5">
    <source>
        <dbReference type="ARBA" id="ARBA00022777"/>
    </source>
</evidence>
<keyword evidence="10" id="KW-1185">Reference proteome</keyword>
<evidence type="ECO:0000256" key="3">
    <source>
        <dbReference type="ARBA" id="ARBA00022553"/>
    </source>
</evidence>
<dbReference type="InterPro" id="IPR003661">
    <property type="entry name" value="HisK_dim/P_dom"/>
</dbReference>
<dbReference type="GO" id="GO:0000155">
    <property type="term" value="F:phosphorelay sensor kinase activity"/>
    <property type="evidence" value="ECO:0007669"/>
    <property type="project" value="InterPro"/>
</dbReference>
<dbReference type="SMART" id="SM00086">
    <property type="entry name" value="PAC"/>
    <property type="match status" value="4"/>
</dbReference>
<organism evidence="9 10">
    <name type="scientific">Flammeovirga agarivorans</name>
    <dbReference type="NCBI Taxonomy" id="2726742"/>
    <lineage>
        <taxon>Bacteria</taxon>
        <taxon>Pseudomonadati</taxon>
        <taxon>Bacteroidota</taxon>
        <taxon>Cytophagia</taxon>
        <taxon>Cytophagales</taxon>
        <taxon>Flammeovirgaceae</taxon>
        <taxon>Flammeovirga</taxon>
    </lineage>
</organism>
<comment type="caution">
    <text evidence="9">The sequence shown here is derived from an EMBL/GenBank/DDBJ whole genome shotgun (WGS) entry which is preliminary data.</text>
</comment>
<dbReference type="AlphaFoldDB" id="A0A7X8SQR5"/>
<feature type="domain" description="Histidine kinase" evidence="6">
    <location>
        <begin position="758"/>
        <end position="969"/>
    </location>
</feature>